<evidence type="ECO:0000313" key="2">
    <source>
        <dbReference type="Proteomes" id="UP000235015"/>
    </source>
</evidence>
<sequence length="72" mass="7907">MSRILWHLSRSHLKLCSPELPAQLPEGFGLLEDPDLAAPGFHLQLLQAAGVDDHGENGQIKGPGHGQKWGFW</sequence>
<organism evidence="1 2">
    <name type="scientific">Sedimenticola selenatireducens</name>
    <dbReference type="NCBI Taxonomy" id="191960"/>
    <lineage>
        <taxon>Bacteria</taxon>
        <taxon>Pseudomonadati</taxon>
        <taxon>Pseudomonadota</taxon>
        <taxon>Gammaproteobacteria</taxon>
        <taxon>Chromatiales</taxon>
        <taxon>Sedimenticolaceae</taxon>
        <taxon>Sedimenticola</taxon>
    </lineage>
</organism>
<proteinExistence type="predicted"/>
<reference evidence="1 2" key="1">
    <citation type="submission" date="2017-11" db="EMBL/GenBank/DDBJ databases">
        <title>Genome-resolved metagenomics identifies genetic mobility, metabolic interactions, and unexpected diversity in perchlorate-reducing communities.</title>
        <authorList>
            <person name="Barnum T.P."/>
            <person name="Figueroa I.A."/>
            <person name="Carlstrom C.I."/>
            <person name="Lucas L.N."/>
            <person name="Engelbrektson A.L."/>
            <person name="Coates J.D."/>
        </authorList>
    </citation>
    <scope>NUCLEOTIDE SEQUENCE [LARGE SCALE GENOMIC DNA]</scope>
    <source>
        <strain evidence="1">BM301</strain>
    </source>
</reference>
<gene>
    <name evidence="1" type="ORF">C0630_10600</name>
</gene>
<evidence type="ECO:0000313" key="1">
    <source>
        <dbReference type="EMBL" id="PLX61600.1"/>
    </source>
</evidence>
<accession>A0A2N6CWG3</accession>
<name>A0A2N6CWG3_9GAMM</name>
<protein>
    <submittedName>
        <fullName evidence="1">Uncharacterized protein</fullName>
    </submittedName>
</protein>
<dbReference type="EMBL" id="PKUN01000014">
    <property type="protein sequence ID" value="PLX61600.1"/>
    <property type="molecule type" value="Genomic_DNA"/>
</dbReference>
<dbReference type="AlphaFoldDB" id="A0A2N6CWG3"/>
<comment type="caution">
    <text evidence="1">The sequence shown here is derived from an EMBL/GenBank/DDBJ whole genome shotgun (WGS) entry which is preliminary data.</text>
</comment>
<dbReference type="Proteomes" id="UP000235015">
    <property type="component" value="Unassembled WGS sequence"/>
</dbReference>